<dbReference type="Gene3D" id="1.20.1560.10">
    <property type="entry name" value="ABC transporter type 1, transmembrane domain"/>
    <property type="match status" value="1"/>
</dbReference>
<dbReference type="SUPFAM" id="SSF90123">
    <property type="entry name" value="ABC transporter transmembrane region"/>
    <property type="match status" value="1"/>
</dbReference>
<keyword evidence="3 5" id="KW-1133">Transmembrane helix</keyword>
<dbReference type="GO" id="GO:0016020">
    <property type="term" value="C:membrane"/>
    <property type="evidence" value="ECO:0007669"/>
    <property type="project" value="UniProtKB-SubCell"/>
</dbReference>
<dbReference type="OrthoDB" id="6500128at2759"/>
<dbReference type="PANTHER" id="PTHR24221:SF503">
    <property type="entry name" value="MITOCHONDRIAL POTASSIUM CHANNEL ATP-BINDING SUBUNIT"/>
    <property type="match status" value="1"/>
</dbReference>
<dbReference type="STRING" id="6216.A0A0R3SNT7"/>
<name>A0A0R3SNT7_HYMDI</name>
<organism evidence="9">
    <name type="scientific">Hymenolepis diminuta</name>
    <name type="common">Rat tapeworm</name>
    <dbReference type="NCBI Taxonomy" id="6216"/>
    <lineage>
        <taxon>Eukaryota</taxon>
        <taxon>Metazoa</taxon>
        <taxon>Spiralia</taxon>
        <taxon>Lophotrochozoa</taxon>
        <taxon>Platyhelminthes</taxon>
        <taxon>Cestoda</taxon>
        <taxon>Eucestoda</taxon>
        <taxon>Cyclophyllidea</taxon>
        <taxon>Hymenolepididae</taxon>
        <taxon>Hymenolepis</taxon>
    </lineage>
</organism>
<feature type="transmembrane region" description="Helical" evidence="5">
    <location>
        <begin position="39"/>
        <end position="59"/>
    </location>
</feature>
<dbReference type="PROSITE" id="PS50929">
    <property type="entry name" value="ABC_TM1F"/>
    <property type="match status" value="1"/>
</dbReference>
<protein>
    <submittedName>
        <fullName evidence="9">ABC transmembrane type-1 domain-containing protein</fullName>
    </submittedName>
</protein>
<dbReference type="Proteomes" id="UP000274504">
    <property type="component" value="Unassembled WGS sequence"/>
</dbReference>
<reference evidence="9" key="1">
    <citation type="submission" date="2017-02" db="UniProtKB">
        <authorList>
            <consortium name="WormBaseParasite"/>
        </authorList>
    </citation>
    <scope>IDENTIFICATION</scope>
</reference>
<evidence type="ECO:0000259" key="6">
    <source>
        <dbReference type="PROSITE" id="PS50929"/>
    </source>
</evidence>
<evidence type="ECO:0000313" key="8">
    <source>
        <dbReference type="Proteomes" id="UP000274504"/>
    </source>
</evidence>
<comment type="subcellular location">
    <subcellularLocation>
        <location evidence="1">Membrane</location>
        <topology evidence="1">Multi-pass membrane protein</topology>
    </subcellularLocation>
</comment>
<dbReference type="Pfam" id="PF00664">
    <property type="entry name" value="ABC_membrane"/>
    <property type="match status" value="1"/>
</dbReference>
<feature type="domain" description="ABC transmembrane type-1" evidence="6">
    <location>
        <begin position="6"/>
        <end position="132"/>
    </location>
</feature>
<dbReference type="PANTHER" id="PTHR24221">
    <property type="entry name" value="ATP-BINDING CASSETTE SUB-FAMILY B"/>
    <property type="match status" value="1"/>
</dbReference>
<evidence type="ECO:0000313" key="7">
    <source>
        <dbReference type="EMBL" id="VDL58918.1"/>
    </source>
</evidence>
<dbReference type="GO" id="GO:0140359">
    <property type="term" value="F:ABC-type transporter activity"/>
    <property type="evidence" value="ECO:0007669"/>
    <property type="project" value="InterPro"/>
</dbReference>
<proteinExistence type="predicted"/>
<gene>
    <name evidence="7" type="ORF">HDID_LOCUS6600</name>
</gene>
<evidence type="ECO:0000256" key="3">
    <source>
        <dbReference type="ARBA" id="ARBA00022989"/>
    </source>
</evidence>
<evidence type="ECO:0000313" key="9">
    <source>
        <dbReference type="WBParaSite" id="HDID_0000660201-mRNA-1"/>
    </source>
</evidence>
<sequence>MNVYREVGWFDKPENQPGALTGRLAADVPTLQNLTGRRLASLIETFVLIVTSLLIAFIYSWQVALLSLAYFPILVVAGMFEMQSWSAEVTRKGVKGAAVAQEAFSGSKTVSALQAEEHFNKKYDSQALLSQK</sequence>
<accession>A0A0R3SNT7</accession>
<evidence type="ECO:0000256" key="2">
    <source>
        <dbReference type="ARBA" id="ARBA00022692"/>
    </source>
</evidence>
<dbReference type="InterPro" id="IPR036640">
    <property type="entry name" value="ABC1_TM_sf"/>
</dbReference>
<dbReference type="EMBL" id="UYSG01006256">
    <property type="protein sequence ID" value="VDL58918.1"/>
    <property type="molecule type" value="Genomic_DNA"/>
</dbReference>
<dbReference type="GO" id="GO:0005524">
    <property type="term" value="F:ATP binding"/>
    <property type="evidence" value="ECO:0007669"/>
    <property type="project" value="InterPro"/>
</dbReference>
<reference evidence="7 8" key="2">
    <citation type="submission" date="2018-11" db="EMBL/GenBank/DDBJ databases">
        <authorList>
            <consortium name="Pathogen Informatics"/>
        </authorList>
    </citation>
    <scope>NUCLEOTIDE SEQUENCE [LARGE SCALE GENOMIC DNA]</scope>
</reference>
<evidence type="ECO:0000256" key="5">
    <source>
        <dbReference type="SAM" id="Phobius"/>
    </source>
</evidence>
<dbReference type="InterPro" id="IPR039421">
    <property type="entry name" value="Type_1_exporter"/>
</dbReference>
<dbReference type="WBParaSite" id="HDID_0000660201-mRNA-1">
    <property type="protein sequence ID" value="HDID_0000660201-mRNA-1"/>
    <property type="gene ID" value="HDID_0000660201"/>
</dbReference>
<evidence type="ECO:0000256" key="1">
    <source>
        <dbReference type="ARBA" id="ARBA00004141"/>
    </source>
</evidence>
<keyword evidence="2 5" id="KW-0812">Transmembrane</keyword>
<dbReference type="InterPro" id="IPR011527">
    <property type="entry name" value="ABC1_TM_dom"/>
</dbReference>
<dbReference type="AlphaFoldDB" id="A0A0R3SNT7"/>
<feature type="transmembrane region" description="Helical" evidence="5">
    <location>
        <begin position="65"/>
        <end position="82"/>
    </location>
</feature>
<evidence type="ECO:0000256" key="4">
    <source>
        <dbReference type="ARBA" id="ARBA00023136"/>
    </source>
</evidence>
<keyword evidence="4 5" id="KW-0472">Membrane</keyword>